<dbReference type="PANTHER" id="PTHR43615">
    <property type="entry name" value="PHOSPHOENOLPYRUVATE SYNTHASE-RELATED"/>
    <property type="match status" value="1"/>
</dbReference>
<dbReference type="EMBL" id="CAJPIN010032789">
    <property type="protein sequence ID" value="CAG2064255.1"/>
    <property type="molecule type" value="Genomic_DNA"/>
</dbReference>
<comment type="similarity">
    <text evidence="1">Belongs to the PEP-utilizing enzyme family.</text>
</comment>
<dbReference type="InterPro" id="IPR002192">
    <property type="entry name" value="PPDK_AMP/ATP-bd"/>
</dbReference>
<sequence length="126" mass="14158">MGVVVQQMVPAQSAGVLFTRHPVTGDPRQILITANYGLGESVVSAHVEPDTILLNRGTGNKITIKEIVCGKKAHKTTMTGLLELLFRKVPMDYTKEDPNVYKSLLRETNVNRFMNKLYRHFKSRMG</sequence>
<evidence type="ECO:0000313" key="4">
    <source>
        <dbReference type="Proteomes" id="UP001153148"/>
    </source>
</evidence>
<comment type="caution">
    <text evidence="3">The sequence shown here is derived from an EMBL/GenBank/DDBJ whole genome shotgun (WGS) entry which is preliminary data.</text>
</comment>
<dbReference type="Pfam" id="PF01326">
    <property type="entry name" value="PPDK_N"/>
    <property type="match status" value="1"/>
</dbReference>
<gene>
    <name evidence="3" type="ORF">TPAB3V08_LOCUS11202</name>
</gene>
<evidence type="ECO:0000256" key="1">
    <source>
        <dbReference type="ARBA" id="ARBA00007837"/>
    </source>
</evidence>
<protein>
    <recommendedName>
        <fullName evidence="2">Pyruvate phosphate dikinase AMP/ATP-binding domain-containing protein</fullName>
    </recommendedName>
</protein>
<evidence type="ECO:0000259" key="2">
    <source>
        <dbReference type="Pfam" id="PF01326"/>
    </source>
</evidence>
<name>A0ABN7PFL2_TIMPD</name>
<dbReference type="Gene3D" id="3.30.470.20">
    <property type="entry name" value="ATP-grasp fold, B domain"/>
    <property type="match status" value="1"/>
</dbReference>
<keyword evidence="4" id="KW-1185">Reference proteome</keyword>
<accession>A0ABN7PFL2</accession>
<feature type="domain" description="Pyruvate phosphate dikinase AMP/ATP-binding" evidence="2">
    <location>
        <begin position="1"/>
        <end position="97"/>
    </location>
</feature>
<feature type="non-terminal residue" evidence="3">
    <location>
        <position position="126"/>
    </location>
</feature>
<dbReference type="InterPro" id="IPR051549">
    <property type="entry name" value="PEP_Utilizing_Enz"/>
</dbReference>
<dbReference type="Proteomes" id="UP001153148">
    <property type="component" value="Unassembled WGS sequence"/>
</dbReference>
<organism evidence="3 4">
    <name type="scientific">Timema podura</name>
    <name type="common">Walking stick</name>
    <dbReference type="NCBI Taxonomy" id="61482"/>
    <lineage>
        <taxon>Eukaryota</taxon>
        <taxon>Metazoa</taxon>
        <taxon>Ecdysozoa</taxon>
        <taxon>Arthropoda</taxon>
        <taxon>Hexapoda</taxon>
        <taxon>Insecta</taxon>
        <taxon>Pterygota</taxon>
        <taxon>Neoptera</taxon>
        <taxon>Polyneoptera</taxon>
        <taxon>Phasmatodea</taxon>
        <taxon>Timematodea</taxon>
        <taxon>Timematoidea</taxon>
        <taxon>Timematidae</taxon>
        <taxon>Timema</taxon>
    </lineage>
</organism>
<dbReference type="SUPFAM" id="SSF56059">
    <property type="entry name" value="Glutathione synthetase ATP-binding domain-like"/>
    <property type="match status" value="1"/>
</dbReference>
<evidence type="ECO:0000313" key="3">
    <source>
        <dbReference type="EMBL" id="CAG2064255.1"/>
    </source>
</evidence>
<proteinExistence type="inferred from homology"/>
<dbReference type="PANTHER" id="PTHR43615:SF1">
    <property type="entry name" value="PPDK_N DOMAIN-CONTAINING PROTEIN"/>
    <property type="match status" value="1"/>
</dbReference>
<reference evidence="3" key="1">
    <citation type="submission" date="2021-03" db="EMBL/GenBank/DDBJ databases">
        <authorList>
            <person name="Tran Van P."/>
        </authorList>
    </citation>
    <scope>NUCLEOTIDE SEQUENCE</scope>
</reference>